<evidence type="ECO:0000313" key="2">
    <source>
        <dbReference type="EnsemblPlants" id="KQK22626"/>
    </source>
</evidence>
<dbReference type="AlphaFoldDB" id="A0A0Q3SCC2"/>
<dbReference type="EnsemblPlants" id="KQK22626">
    <property type="protein sequence ID" value="KQK22626"/>
    <property type="gene ID" value="BRADI_1g68469v3"/>
</dbReference>
<accession>A0A0Q3SCC2</accession>
<evidence type="ECO:0000313" key="1">
    <source>
        <dbReference type="EMBL" id="KQK22626.1"/>
    </source>
</evidence>
<keyword evidence="3" id="KW-1185">Reference proteome</keyword>
<proteinExistence type="predicted"/>
<gene>
    <name evidence="1" type="ORF">BRADI_1g68469v3</name>
</gene>
<protein>
    <submittedName>
        <fullName evidence="1 2">Uncharacterized protein</fullName>
    </submittedName>
</protein>
<name>A0A0Q3SCC2_BRADI</name>
<reference evidence="2" key="3">
    <citation type="submission" date="2018-08" db="UniProtKB">
        <authorList>
            <consortium name="EnsemblPlants"/>
        </authorList>
    </citation>
    <scope>IDENTIFICATION</scope>
    <source>
        <strain evidence="2">cv. Bd21</strain>
    </source>
</reference>
<dbReference type="Proteomes" id="UP000008810">
    <property type="component" value="Chromosome 1"/>
</dbReference>
<dbReference type="EMBL" id="CM000880">
    <property type="protein sequence ID" value="KQK22626.1"/>
    <property type="molecule type" value="Genomic_DNA"/>
</dbReference>
<dbReference type="Gramene" id="KQK22626">
    <property type="protein sequence ID" value="KQK22626"/>
    <property type="gene ID" value="BRADI_1g68469v3"/>
</dbReference>
<evidence type="ECO:0000313" key="3">
    <source>
        <dbReference type="Proteomes" id="UP000008810"/>
    </source>
</evidence>
<organism evidence="1">
    <name type="scientific">Brachypodium distachyon</name>
    <name type="common">Purple false brome</name>
    <name type="synonym">Trachynia distachya</name>
    <dbReference type="NCBI Taxonomy" id="15368"/>
    <lineage>
        <taxon>Eukaryota</taxon>
        <taxon>Viridiplantae</taxon>
        <taxon>Streptophyta</taxon>
        <taxon>Embryophyta</taxon>
        <taxon>Tracheophyta</taxon>
        <taxon>Spermatophyta</taxon>
        <taxon>Magnoliopsida</taxon>
        <taxon>Liliopsida</taxon>
        <taxon>Poales</taxon>
        <taxon>Poaceae</taxon>
        <taxon>BOP clade</taxon>
        <taxon>Pooideae</taxon>
        <taxon>Stipodae</taxon>
        <taxon>Brachypodieae</taxon>
        <taxon>Brachypodium</taxon>
    </lineage>
</organism>
<reference evidence="1" key="2">
    <citation type="submission" date="2017-06" db="EMBL/GenBank/DDBJ databases">
        <title>WGS assembly of Brachypodium distachyon.</title>
        <authorList>
            <consortium name="The International Brachypodium Initiative"/>
            <person name="Lucas S."/>
            <person name="Harmon-Smith M."/>
            <person name="Lail K."/>
            <person name="Tice H."/>
            <person name="Grimwood J."/>
            <person name="Bruce D."/>
            <person name="Barry K."/>
            <person name="Shu S."/>
            <person name="Lindquist E."/>
            <person name="Wang M."/>
            <person name="Pitluck S."/>
            <person name="Vogel J.P."/>
            <person name="Garvin D.F."/>
            <person name="Mockler T.C."/>
            <person name="Schmutz J."/>
            <person name="Rokhsar D."/>
            <person name="Bevan M.W."/>
        </authorList>
    </citation>
    <scope>NUCLEOTIDE SEQUENCE</scope>
    <source>
        <strain evidence="1">Bd21</strain>
    </source>
</reference>
<sequence length="84" mass="9221">MACLFHFQLVPHGVARWRKGKGDFAACFSPFFFHPSFSPARFLPLPTFAALCVFGSPVGLSRSGSLIGRLREAGTQFSEELKAD</sequence>
<reference evidence="1 2" key="1">
    <citation type="journal article" date="2010" name="Nature">
        <title>Genome sequencing and analysis of the model grass Brachypodium distachyon.</title>
        <authorList>
            <consortium name="International Brachypodium Initiative"/>
        </authorList>
    </citation>
    <scope>NUCLEOTIDE SEQUENCE [LARGE SCALE GENOMIC DNA]</scope>
    <source>
        <strain evidence="1 2">Bd21</strain>
    </source>
</reference>
<dbReference type="InParanoid" id="A0A0Q3SCC2"/>